<comment type="caution">
    <text evidence="2">The sequence shown here is derived from an EMBL/GenBank/DDBJ whole genome shotgun (WGS) entry which is preliminary data.</text>
</comment>
<name>A0A9P0KLR8_ACAOB</name>
<dbReference type="EMBL" id="CAKOFQ010006869">
    <property type="protein sequence ID" value="CAH1978089.1"/>
    <property type="molecule type" value="Genomic_DNA"/>
</dbReference>
<evidence type="ECO:0000256" key="1">
    <source>
        <dbReference type="SAM" id="Phobius"/>
    </source>
</evidence>
<proteinExistence type="predicted"/>
<gene>
    <name evidence="2" type="ORF">ACAOBT_LOCUS13063</name>
</gene>
<protein>
    <submittedName>
        <fullName evidence="2">Uncharacterized protein</fullName>
    </submittedName>
</protein>
<keyword evidence="1" id="KW-0812">Transmembrane</keyword>
<organism evidence="2 3">
    <name type="scientific">Acanthoscelides obtectus</name>
    <name type="common">Bean weevil</name>
    <name type="synonym">Bruchus obtectus</name>
    <dbReference type="NCBI Taxonomy" id="200917"/>
    <lineage>
        <taxon>Eukaryota</taxon>
        <taxon>Metazoa</taxon>
        <taxon>Ecdysozoa</taxon>
        <taxon>Arthropoda</taxon>
        <taxon>Hexapoda</taxon>
        <taxon>Insecta</taxon>
        <taxon>Pterygota</taxon>
        <taxon>Neoptera</taxon>
        <taxon>Endopterygota</taxon>
        <taxon>Coleoptera</taxon>
        <taxon>Polyphaga</taxon>
        <taxon>Cucujiformia</taxon>
        <taxon>Chrysomeloidea</taxon>
        <taxon>Chrysomelidae</taxon>
        <taxon>Bruchinae</taxon>
        <taxon>Bruchini</taxon>
        <taxon>Acanthoscelides</taxon>
    </lineage>
</organism>
<accession>A0A9P0KLR8</accession>
<sequence>MPRVFFSLSSSFLPYRSRFMALHFLFHLLLILFAMSHTRLKMQKN</sequence>
<evidence type="ECO:0000313" key="3">
    <source>
        <dbReference type="Proteomes" id="UP001152888"/>
    </source>
</evidence>
<keyword evidence="3" id="KW-1185">Reference proteome</keyword>
<keyword evidence="1" id="KW-0472">Membrane</keyword>
<keyword evidence="1" id="KW-1133">Transmembrane helix</keyword>
<feature type="transmembrane region" description="Helical" evidence="1">
    <location>
        <begin position="20"/>
        <end position="40"/>
    </location>
</feature>
<dbReference type="Proteomes" id="UP001152888">
    <property type="component" value="Unassembled WGS sequence"/>
</dbReference>
<dbReference type="AlphaFoldDB" id="A0A9P0KLR8"/>
<reference evidence="2" key="1">
    <citation type="submission" date="2022-03" db="EMBL/GenBank/DDBJ databases">
        <authorList>
            <person name="Sayadi A."/>
        </authorList>
    </citation>
    <scope>NUCLEOTIDE SEQUENCE</scope>
</reference>
<dbReference type="OrthoDB" id="6762378at2759"/>
<evidence type="ECO:0000313" key="2">
    <source>
        <dbReference type="EMBL" id="CAH1978089.1"/>
    </source>
</evidence>